<reference evidence="1" key="1">
    <citation type="submission" date="2023-10" db="EMBL/GenBank/DDBJ databases">
        <authorList>
            <person name="Chen Y."/>
            <person name="Shah S."/>
            <person name="Dougan E. K."/>
            <person name="Thang M."/>
            <person name="Chan C."/>
        </authorList>
    </citation>
    <scope>NUCLEOTIDE SEQUENCE [LARGE SCALE GENOMIC DNA]</scope>
</reference>
<gene>
    <name evidence="1" type="ORF">PCOR1329_LOCUS74565</name>
</gene>
<evidence type="ECO:0000313" key="1">
    <source>
        <dbReference type="EMBL" id="CAK0895968.1"/>
    </source>
</evidence>
<dbReference type="EMBL" id="CAUYUJ010020117">
    <property type="protein sequence ID" value="CAK0895968.1"/>
    <property type="molecule type" value="Genomic_DNA"/>
</dbReference>
<organism evidence="1 2">
    <name type="scientific">Prorocentrum cordatum</name>
    <dbReference type="NCBI Taxonomy" id="2364126"/>
    <lineage>
        <taxon>Eukaryota</taxon>
        <taxon>Sar</taxon>
        <taxon>Alveolata</taxon>
        <taxon>Dinophyceae</taxon>
        <taxon>Prorocentrales</taxon>
        <taxon>Prorocentraceae</taxon>
        <taxon>Prorocentrum</taxon>
    </lineage>
</organism>
<protein>
    <submittedName>
        <fullName evidence="1">Uncharacterized protein</fullName>
    </submittedName>
</protein>
<comment type="caution">
    <text evidence="1">The sequence shown here is derived from an EMBL/GenBank/DDBJ whole genome shotgun (WGS) entry which is preliminary data.</text>
</comment>
<dbReference type="Proteomes" id="UP001189429">
    <property type="component" value="Unassembled WGS sequence"/>
</dbReference>
<keyword evidence="2" id="KW-1185">Reference proteome</keyword>
<feature type="non-terminal residue" evidence="1">
    <location>
        <position position="108"/>
    </location>
</feature>
<proteinExistence type="predicted"/>
<name>A0ABN9XD94_9DINO</name>
<accession>A0ABN9XD94</accession>
<sequence length="108" mass="10947">MTLLQEHGIVTVQGLPGPGGRAADDRRRLLKAATGRLTAAAGCRRQPTAADGRRREVATAASLLAASADAPSGALRASVVPMKVLRELVGPAGSASAEPLRAASAARR</sequence>
<evidence type="ECO:0000313" key="2">
    <source>
        <dbReference type="Proteomes" id="UP001189429"/>
    </source>
</evidence>